<dbReference type="EMBL" id="BQNB010017925">
    <property type="protein sequence ID" value="GJT68732.1"/>
    <property type="molecule type" value="Genomic_DNA"/>
</dbReference>
<name>A0ABQ5FZG9_9ASTR</name>
<reference evidence="1" key="1">
    <citation type="journal article" date="2022" name="Int. J. Mol. Sci.">
        <title>Draft Genome of Tanacetum Coccineum: Genomic Comparison of Closely Related Tanacetum-Family Plants.</title>
        <authorList>
            <person name="Yamashiro T."/>
            <person name="Shiraishi A."/>
            <person name="Nakayama K."/>
            <person name="Satake H."/>
        </authorList>
    </citation>
    <scope>NUCLEOTIDE SEQUENCE</scope>
</reference>
<evidence type="ECO:0000313" key="1">
    <source>
        <dbReference type="EMBL" id="GJT68732.1"/>
    </source>
</evidence>
<protein>
    <submittedName>
        <fullName evidence="1">Phospholipase-like protein</fullName>
    </submittedName>
</protein>
<gene>
    <name evidence="1" type="ORF">Tco_1020212</name>
</gene>
<dbReference type="Gene3D" id="2.40.70.10">
    <property type="entry name" value="Acid Proteases"/>
    <property type="match status" value="1"/>
</dbReference>
<accession>A0ABQ5FZG9</accession>
<evidence type="ECO:0000313" key="2">
    <source>
        <dbReference type="Proteomes" id="UP001151760"/>
    </source>
</evidence>
<proteinExistence type="predicted"/>
<dbReference type="CDD" id="cd00303">
    <property type="entry name" value="retropepsin_like"/>
    <property type="match status" value="1"/>
</dbReference>
<organism evidence="1 2">
    <name type="scientific">Tanacetum coccineum</name>
    <dbReference type="NCBI Taxonomy" id="301880"/>
    <lineage>
        <taxon>Eukaryota</taxon>
        <taxon>Viridiplantae</taxon>
        <taxon>Streptophyta</taxon>
        <taxon>Embryophyta</taxon>
        <taxon>Tracheophyta</taxon>
        <taxon>Spermatophyta</taxon>
        <taxon>Magnoliopsida</taxon>
        <taxon>eudicotyledons</taxon>
        <taxon>Gunneridae</taxon>
        <taxon>Pentapetalae</taxon>
        <taxon>asterids</taxon>
        <taxon>campanulids</taxon>
        <taxon>Asterales</taxon>
        <taxon>Asteraceae</taxon>
        <taxon>Asteroideae</taxon>
        <taxon>Anthemideae</taxon>
        <taxon>Anthemidinae</taxon>
        <taxon>Tanacetum</taxon>
    </lineage>
</organism>
<reference evidence="1" key="2">
    <citation type="submission" date="2022-01" db="EMBL/GenBank/DDBJ databases">
        <authorList>
            <person name="Yamashiro T."/>
            <person name="Shiraishi A."/>
            <person name="Satake H."/>
            <person name="Nakayama K."/>
        </authorList>
    </citation>
    <scope>NUCLEOTIDE SEQUENCE</scope>
</reference>
<dbReference type="PANTHER" id="PTHR33067:SF35">
    <property type="entry name" value="ASPARTIC PEPTIDASE DDI1-TYPE DOMAIN-CONTAINING PROTEIN"/>
    <property type="match status" value="1"/>
</dbReference>
<keyword evidence="2" id="KW-1185">Reference proteome</keyword>
<dbReference type="PANTHER" id="PTHR33067">
    <property type="entry name" value="RNA-DIRECTED DNA POLYMERASE-RELATED"/>
    <property type="match status" value="1"/>
</dbReference>
<comment type="caution">
    <text evidence="1">The sequence shown here is derived from an EMBL/GenBank/DDBJ whole genome shotgun (WGS) entry which is preliminary data.</text>
</comment>
<sequence length="404" mass="47407">MADLGTSINVMPRSIFEHLHLTNLKKTNMLCEMADMSKKALLGIVENVLVEIDKFLFPSDFVTIDNTPSKTTILGRPFLATVYAHINVFEKEISVGIGDERVTFNINRNDPNFAPTKGIFMLNSINTDEPITKRLKISDDTTTTYFCKPIIQECDKDFKAWPSYSPFRNKCDGEYEIYGINELGKTKYWLFLNNNERMEMKGGGVSFLNFLMIRYGSCQVKDFVWSERYSEWCNENSHEKPGPRDYTFKEWVKLKKGHLNISKSVRKDLFRLWVIDQFTEALDPDKDPLERCLDEYNWVFHKEIEQLTDEYEIKIREKGHVLEEIWTKCKRARCKNKGWWYDYWYEDEEKTELASCVSGENNETLSMGRKNGSRFRKMIMDEMEEALGNDGEDFDKARTVDDET</sequence>
<dbReference type="InterPro" id="IPR021109">
    <property type="entry name" value="Peptidase_aspartic_dom_sf"/>
</dbReference>
<dbReference type="Proteomes" id="UP001151760">
    <property type="component" value="Unassembled WGS sequence"/>
</dbReference>